<dbReference type="Proteomes" id="UP001370490">
    <property type="component" value="Unassembled WGS sequence"/>
</dbReference>
<comment type="caution">
    <text evidence="3">The sequence shown here is derived from an EMBL/GenBank/DDBJ whole genome shotgun (WGS) entry which is preliminary data.</text>
</comment>
<dbReference type="EMBL" id="JBAMMX010000009">
    <property type="protein sequence ID" value="KAK6933437.1"/>
    <property type="molecule type" value="Genomic_DNA"/>
</dbReference>
<dbReference type="AlphaFoldDB" id="A0AAN8ZD54"/>
<proteinExistence type="predicted"/>
<feature type="compositionally biased region" description="Low complexity" evidence="2">
    <location>
        <begin position="195"/>
        <end position="210"/>
    </location>
</feature>
<feature type="region of interest" description="Disordered" evidence="2">
    <location>
        <begin position="101"/>
        <end position="122"/>
    </location>
</feature>
<name>A0AAN8ZD54_9MAGN</name>
<evidence type="ECO:0000256" key="1">
    <source>
        <dbReference type="SAM" id="Coils"/>
    </source>
</evidence>
<protein>
    <submittedName>
        <fullName evidence="3">Uncharacterized protein</fullName>
    </submittedName>
</protein>
<dbReference type="PANTHER" id="PTHR33431:SF2">
    <property type="entry name" value="CAMP-DEPENDENT PROTEIN KINASE CATALYTIC SUBUNIT-LIKE"/>
    <property type="match status" value="1"/>
</dbReference>
<evidence type="ECO:0000313" key="4">
    <source>
        <dbReference type="Proteomes" id="UP001370490"/>
    </source>
</evidence>
<reference evidence="3 4" key="1">
    <citation type="submission" date="2023-12" db="EMBL/GenBank/DDBJ databases">
        <title>A high-quality genome assembly for Dillenia turbinata (Dilleniales).</title>
        <authorList>
            <person name="Chanderbali A."/>
        </authorList>
    </citation>
    <scope>NUCLEOTIDE SEQUENCE [LARGE SCALE GENOMIC DNA]</scope>
    <source>
        <strain evidence="3">LSX21</strain>
        <tissue evidence="3">Leaf</tissue>
    </source>
</reference>
<feature type="region of interest" description="Disordered" evidence="2">
    <location>
        <begin position="193"/>
        <end position="218"/>
    </location>
</feature>
<keyword evidence="4" id="KW-1185">Reference proteome</keyword>
<dbReference type="Pfam" id="PF07795">
    <property type="entry name" value="DUF1635"/>
    <property type="match status" value="1"/>
</dbReference>
<evidence type="ECO:0000256" key="2">
    <source>
        <dbReference type="SAM" id="MobiDB-lite"/>
    </source>
</evidence>
<evidence type="ECO:0000313" key="3">
    <source>
        <dbReference type="EMBL" id="KAK6933437.1"/>
    </source>
</evidence>
<sequence length="252" mass="28335">SSDGLRKMEDQCSPLAMAFYNQDEGMEELRQFLLCTTLELEKTLLSTNEEIARKEDELVSLRNLLKITIQERDDAQAMCRKLMLEKLMLQHQQPMSFMSNEDNSSNLGGSNNGFSTSDCTEGVISPSQDQIMQQQQANSLLLRDTLEMVPKKPLPEKGKFLQAVMDAGPLLQTLMLAGPLPQWQIPPPQSNFIEIPPISIPSSSTTSPSSNQEHSSNADHQFKFTKKRGLMGCEVSYSPPPRTKFQRILSFH</sequence>
<feature type="coiled-coil region" evidence="1">
    <location>
        <begin position="37"/>
        <end position="71"/>
    </location>
</feature>
<dbReference type="InterPro" id="IPR012862">
    <property type="entry name" value="DUF1635"/>
</dbReference>
<accession>A0AAN8ZD54</accession>
<feature type="compositionally biased region" description="Low complexity" evidence="2">
    <location>
        <begin position="101"/>
        <end position="117"/>
    </location>
</feature>
<keyword evidence="1" id="KW-0175">Coiled coil</keyword>
<dbReference type="PANTHER" id="PTHR33431">
    <property type="entry name" value="ENABLED-LIKE PROTEIN (DUF1635)"/>
    <property type="match status" value="1"/>
</dbReference>
<gene>
    <name evidence="3" type="ORF">RJ641_036331</name>
</gene>
<feature type="non-terminal residue" evidence="3">
    <location>
        <position position="1"/>
    </location>
</feature>
<organism evidence="3 4">
    <name type="scientific">Dillenia turbinata</name>
    <dbReference type="NCBI Taxonomy" id="194707"/>
    <lineage>
        <taxon>Eukaryota</taxon>
        <taxon>Viridiplantae</taxon>
        <taxon>Streptophyta</taxon>
        <taxon>Embryophyta</taxon>
        <taxon>Tracheophyta</taxon>
        <taxon>Spermatophyta</taxon>
        <taxon>Magnoliopsida</taxon>
        <taxon>eudicotyledons</taxon>
        <taxon>Gunneridae</taxon>
        <taxon>Pentapetalae</taxon>
        <taxon>Dilleniales</taxon>
        <taxon>Dilleniaceae</taxon>
        <taxon>Dillenia</taxon>
    </lineage>
</organism>